<keyword evidence="3" id="KW-1185">Reference proteome</keyword>
<name>A0A150FV10_GONPE</name>
<reference evidence="3" key="1">
    <citation type="journal article" date="2016" name="Nat. Commun.">
        <title>The Gonium pectorale genome demonstrates co-option of cell cycle regulation during the evolution of multicellularity.</title>
        <authorList>
            <person name="Hanschen E.R."/>
            <person name="Marriage T.N."/>
            <person name="Ferris P.J."/>
            <person name="Hamaji T."/>
            <person name="Toyoda A."/>
            <person name="Fujiyama A."/>
            <person name="Neme R."/>
            <person name="Noguchi H."/>
            <person name="Minakuchi Y."/>
            <person name="Suzuki M."/>
            <person name="Kawai-Toyooka H."/>
            <person name="Smith D.R."/>
            <person name="Sparks H."/>
            <person name="Anderson J."/>
            <person name="Bakaric R."/>
            <person name="Luria V."/>
            <person name="Karger A."/>
            <person name="Kirschner M.W."/>
            <person name="Durand P.M."/>
            <person name="Michod R.E."/>
            <person name="Nozaki H."/>
            <person name="Olson B.J."/>
        </authorList>
    </citation>
    <scope>NUCLEOTIDE SEQUENCE [LARGE SCALE GENOMIC DNA]</scope>
    <source>
        <strain evidence="3">NIES-2863</strain>
    </source>
</reference>
<feature type="compositionally biased region" description="Gly residues" evidence="1">
    <location>
        <begin position="143"/>
        <end position="153"/>
    </location>
</feature>
<gene>
    <name evidence="2" type="ORF">GPECTOR_959g224</name>
</gene>
<dbReference type="STRING" id="33097.A0A150FV10"/>
<feature type="region of interest" description="Disordered" evidence="1">
    <location>
        <begin position="500"/>
        <end position="544"/>
    </location>
</feature>
<feature type="compositionally biased region" description="Low complexity" evidence="1">
    <location>
        <begin position="78"/>
        <end position="88"/>
    </location>
</feature>
<feature type="region of interest" description="Disordered" evidence="1">
    <location>
        <begin position="261"/>
        <end position="280"/>
    </location>
</feature>
<comment type="caution">
    <text evidence="2">The sequence shown here is derived from an EMBL/GenBank/DDBJ whole genome shotgun (WGS) entry which is preliminary data.</text>
</comment>
<feature type="region of interest" description="Disordered" evidence="1">
    <location>
        <begin position="136"/>
        <end position="165"/>
    </location>
</feature>
<organism evidence="2 3">
    <name type="scientific">Gonium pectorale</name>
    <name type="common">Green alga</name>
    <dbReference type="NCBI Taxonomy" id="33097"/>
    <lineage>
        <taxon>Eukaryota</taxon>
        <taxon>Viridiplantae</taxon>
        <taxon>Chlorophyta</taxon>
        <taxon>core chlorophytes</taxon>
        <taxon>Chlorophyceae</taxon>
        <taxon>CS clade</taxon>
        <taxon>Chlamydomonadales</taxon>
        <taxon>Volvocaceae</taxon>
        <taxon>Gonium</taxon>
    </lineage>
</organism>
<feature type="region of interest" description="Disordered" evidence="1">
    <location>
        <begin position="69"/>
        <end position="101"/>
    </location>
</feature>
<dbReference type="AlphaFoldDB" id="A0A150FV10"/>
<feature type="region of interest" description="Disordered" evidence="1">
    <location>
        <begin position="290"/>
        <end position="347"/>
    </location>
</feature>
<sequence>MAAAGGAGEGFWREDAVAAAARSGGHGGAAAVTYGGTGVAAATAHGAPQAIQVPGAWFEDIVRSVSPPRRGLEPEVGAAAAAAAASPRQPSPPARAPPTSADLELNAPAAAEVAAADKAVAVMVAEAGEEVVGTLDAPIAGSHTGGSPGGGGGKRSRSAGLPAPPPRAAVMAALASREPARLARAASTVAASAAAAASAAPPPPNTSPSAVDATQETVTPEAEPPRRRGRRKAAAEADAVLPAAPPSEVVCTSAAQASAPAAAAGPGGAGEGTEPTSCAAAATADTVAPEEVAAANAPPTPAATKRRSRKPSAAAAATNSESDSPSPTVPAAAATATAAAGPAAPPAVVGPNHWPALGAPFDTDPHAAELWGRLLTRSQRSALAAAAARGHLTTPLQALLYVPRALTLHQAGLEGWQLGAMAAARDQLRAVHGSWRAVRDAMKELGAVSLAAGPGGEEQVVPLALPVVLRAEFSQRQFKVSRLSPRGWVMTASIRPAAGELRGGLTRGGGDGDEGRAEGEEALPTPEIQVRGGAVREAAPGVRE</sequence>
<evidence type="ECO:0000313" key="3">
    <source>
        <dbReference type="Proteomes" id="UP000075714"/>
    </source>
</evidence>
<feature type="region of interest" description="Disordered" evidence="1">
    <location>
        <begin position="197"/>
        <end position="241"/>
    </location>
</feature>
<protein>
    <submittedName>
        <fullName evidence="2">Uncharacterized protein</fullName>
    </submittedName>
</protein>
<dbReference type="EMBL" id="LSYV01000955">
    <property type="protein sequence ID" value="KXZ41025.1"/>
    <property type="molecule type" value="Genomic_DNA"/>
</dbReference>
<feature type="compositionally biased region" description="Low complexity" evidence="1">
    <location>
        <begin position="329"/>
        <end position="347"/>
    </location>
</feature>
<accession>A0A150FV10</accession>
<evidence type="ECO:0000256" key="1">
    <source>
        <dbReference type="SAM" id="MobiDB-lite"/>
    </source>
</evidence>
<dbReference type="Proteomes" id="UP000075714">
    <property type="component" value="Unassembled WGS sequence"/>
</dbReference>
<proteinExistence type="predicted"/>
<evidence type="ECO:0000313" key="2">
    <source>
        <dbReference type="EMBL" id="KXZ41025.1"/>
    </source>
</evidence>